<evidence type="ECO:0000256" key="5">
    <source>
        <dbReference type="RuleBase" id="RU003888"/>
    </source>
</evidence>
<keyword evidence="4" id="KW-0699">rRNA-binding</keyword>
<evidence type="ECO:0000256" key="1">
    <source>
        <dbReference type="ARBA" id="ARBA00007320"/>
    </source>
</evidence>
<feature type="domain" description="Large ribosomal subunit protein uL15/eL18" evidence="7">
    <location>
        <begin position="76"/>
        <end position="150"/>
    </location>
</feature>
<gene>
    <name evidence="4" type="primary">rplO</name>
    <name evidence="8" type="ORF">GGD88_001563</name>
</gene>
<dbReference type="Proteomes" id="UP000555728">
    <property type="component" value="Unassembled WGS sequence"/>
</dbReference>
<evidence type="ECO:0000313" key="8">
    <source>
        <dbReference type="EMBL" id="MBB4285843.1"/>
    </source>
</evidence>
<dbReference type="SUPFAM" id="SSF52080">
    <property type="entry name" value="Ribosomal proteins L15p and L18e"/>
    <property type="match status" value="1"/>
</dbReference>
<name>A0A7W6RYY9_9PROT</name>
<sequence length="167" mass="17071">MKLNELRDNAGATKARKRIGRGIGSGTGKTSGKGQKGQKSRTGVSIKGFEGGQMPLYRRLPKRGFTNAKFAKHFAEVNLGRLQKAIDAGRLDASQPIDEARLVEAGLVGRIRDGVRLLGTGTLTSAVTITVTGASAGARAAVEAQGGTVTVTGLGPAAAPESGSESA</sequence>
<reference evidence="8 9" key="1">
    <citation type="submission" date="2020-08" db="EMBL/GenBank/DDBJ databases">
        <title>Genome sequencing of Purple Non-Sulfur Bacteria from various extreme environments.</title>
        <authorList>
            <person name="Mayer M."/>
        </authorList>
    </citation>
    <scope>NUCLEOTIDE SEQUENCE [LARGE SCALE GENOMIC DNA]</scope>
    <source>
        <strain evidence="8 9">JA135</strain>
    </source>
</reference>
<dbReference type="InterPro" id="IPR036227">
    <property type="entry name" value="Ribosomal_uL15/eL18_sf"/>
</dbReference>
<dbReference type="InterPro" id="IPR021131">
    <property type="entry name" value="Ribosomal_uL15/eL18"/>
</dbReference>
<proteinExistence type="inferred from homology"/>
<dbReference type="GO" id="GO:0022625">
    <property type="term" value="C:cytosolic large ribosomal subunit"/>
    <property type="evidence" value="ECO:0007669"/>
    <property type="project" value="TreeGrafter"/>
</dbReference>
<evidence type="ECO:0000256" key="4">
    <source>
        <dbReference type="HAMAP-Rule" id="MF_01341"/>
    </source>
</evidence>
<keyword evidence="9" id="KW-1185">Reference proteome</keyword>
<dbReference type="AlphaFoldDB" id="A0A7W6RYY9"/>
<evidence type="ECO:0000256" key="3">
    <source>
        <dbReference type="ARBA" id="ARBA00023274"/>
    </source>
</evidence>
<comment type="subunit">
    <text evidence="4">Part of the 50S ribosomal subunit.</text>
</comment>
<dbReference type="PANTHER" id="PTHR12934">
    <property type="entry name" value="50S RIBOSOMAL PROTEIN L15"/>
    <property type="match status" value="1"/>
</dbReference>
<dbReference type="InterPro" id="IPR005749">
    <property type="entry name" value="Ribosomal_uL15_bac-type"/>
</dbReference>
<dbReference type="EMBL" id="JACIGI010000010">
    <property type="protein sequence ID" value="MBB4285843.1"/>
    <property type="molecule type" value="Genomic_DNA"/>
</dbReference>
<accession>A0A7W6RYY9</accession>
<dbReference type="RefSeq" id="WP_184433752.1">
    <property type="nucleotide sequence ID" value="NZ_JACIGI010000010.1"/>
</dbReference>
<protein>
    <recommendedName>
        <fullName evidence="4">Large ribosomal subunit protein uL15</fullName>
    </recommendedName>
</protein>
<dbReference type="InterPro" id="IPR030878">
    <property type="entry name" value="Ribosomal_uL15"/>
</dbReference>
<dbReference type="NCBIfam" id="TIGR01071">
    <property type="entry name" value="rplO_bact"/>
    <property type="match status" value="1"/>
</dbReference>
<dbReference type="InterPro" id="IPR001196">
    <property type="entry name" value="Ribosomal_uL15_CS"/>
</dbReference>
<organism evidence="8 9">
    <name type="scientific">Roseospira goensis</name>
    <dbReference type="NCBI Taxonomy" id="391922"/>
    <lineage>
        <taxon>Bacteria</taxon>
        <taxon>Pseudomonadati</taxon>
        <taxon>Pseudomonadota</taxon>
        <taxon>Alphaproteobacteria</taxon>
        <taxon>Rhodospirillales</taxon>
        <taxon>Rhodospirillaceae</taxon>
        <taxon>Roseospira</taxon>
    </lineage>
</organism>
<evidence type="ECO:0000256" key="2">
    <source>
        <dbReference type="ARBA" id="ARBA00022980"/>
    </source>
</evidence>
<feature type="region of interest" description="Disordered" evidence="6">
    <location>
        <begin position="1"/>
        <end position="45"/>
    </location>
</feature>
<feature type="compositionally biased region" description="Gly residues" evidence="6">
    <location>
        <begin position="21"/>
        <end position="35"/>
    </location>
</feature>
<comment type="caution">
    <text evidence="8">The sequence shown here is derived from an EMBL/GenBank/DDBJ whole genome shotgun (WGS) entry which is preliminary data.</text>
</comment>
<keyword evidence="3 4" id="KW-0687">Ribonucleoprotein</keyword>
<dbReference type="PROSITE" id="PS00475">
    <property type="entry name" value="RIBOSOMAL_L15"/>
    <property type="match status" value="1"/>
</dbReference>
<keyword evidence="2 4" id="KW-0689">Ribosomal protein</keyword>
<evidence type="ECO:0000259" key="7">
    <source>
        <dbReference type="Pfam" id="PF00828"/>
    </source>
</evidence>
<dbReference type="GO" id="GO:0006412">
    <property type="term" value="P:translation"/>
    <property type="evidence" value="ECO:0007669"/>
    <property type="project" value="UniProtKB-UniRule"/>
</dbReference>
<dbReference type="GO" id="GO:0019843">
    <property type="term" value="F:rRNA binding"/>
    <property type="evidence" value="ECO:0007669"/>
    <property type="project" value="UniProtKB-UniRule"/>
</dbReference>
<dbReference type="HAMAP" id="MF_01341">
    <property type="entry name" value="Ribosomal_uL15"/>
    <property type="match status" value="1"/>
</dbReference>
<dbReference type="Gene3D" id="3.100.10.10">
    <property type="match status" value="1"/>
</dbReference>
<evidence type="ECO:0000313" key="9">
    <source>
        <dbReference type="Proteomes" id="UP000555728"/>
    </source>
</evidence>
<comment type="function">
    <text evidence="4">Binds to the 23S rRNA.</text>
</comment>
<dbReference type="GO" id="GO:0003735">
    <property type="term" value="F:structural constituent of ribosome"/>
    <property type="evidence" value="ECO:0007669"/>
    <property type="project" value="InterPro"/>
</dbReference>
<keyword evidence="4" id="KW-0694">RNA-binding</keyword>
<dbReference type="PANTHER" id="PTHR12934:SF11">
    <property type="entry name" value="LARGE RIBOSOMAL SUBUNIT PROTEIN UL15M"/>
    <property type="match status" value="1"/>
</dbReference>
<dbReference type="Pfam" id="PF00828">
    <property type="entry name" value="Ribosomal_L27A"/>
    <property type="match status" value="1"/>
</dbReference>
<comment type="similarity">
    <text evidence="1 4 5">Belongs to the universal ribosomal protein uL15 family.</text>
</comment>
<evidence type="ECO:0000256" key="6">
    <source>
        <dbReference type="SAM" id="MobiDB-lite"/>
    </source>
</evidence>